<name>A0A7U7J356_9GAMM</name>
<accession>A0A7U7J356</accession>
<gene>
    <name evidence="4" type="ORF">BN874_1580007</name>
</gene>
<protein>
    <submittedName>
        <fullName evidence="4">GCN5-related N-acetyltransferase</fullName>
    </submittedName>
</protein>
<comment type="caution">
    <text evidence="4">The sequence shown here is derived from an EMBL/GenBank/DDBJ whole genome shotgun (WGS) entry which is preliminary data.</text>
</comment>
<proteinExistence type="predicted"/>
<dbReference type="GO" id="GO:0016747">
    <property type="term" value="F:acyltransferase activity, transferring groups other than amino-acyl groups"/>
    <property type="evidence" value="ECO:0007669"/>
    <property type="project" value="InterPro"/>
</dbReference>
<sequence>MPRHATLDDLPALLAIEKRCFNTDRLSRRSFRHLLTQGHAATLVAENTGQIQGYVLLLFSHRTSMARLYSIAVHPDHARRRVGDCLLETAETVALERDCVSMRLEVRRDNPASLNLFRRHGYRQFKEVPDYYEDHMAALRFEKRLVPHLEADRVKVPYYRQTLDFTCGPAALMMAMKALDPTLDLNRNLELRLWREATTIFMTSGHGGCGPYGLALSAHHRGFDLEIHVNENGVFLVDSVRSPEKKEVMRLVQEDWIEELRHLPVALHHGSLGVDELRQKFESGGIALVLISSYRIYGERFPHWVVVTGFDDHYIYVHDPLVNTEDGETVADSVNMPIPHREFQRMARYGKAGQKAVLILYRSNRRPESAAPSLS</sequence>
<dbReference type="AlphaFoldDB" id="A0A7U7J356"/>
<keyword evidence="2" id="KW-0012">Acyltransferase</keyword>
<dbReference type="Pfam" id="PF00583">
    <property type="entry name" value="Acetyltransf_1"/>
    <property type="match status" value="1"/>
</dbReference>
<keyword evidence="5" id="KW-1185">Reference proteome</keyword>
<reference evidence="4 5" key="1">
    <citation type="journal article" date="2014" name="ISME J.">
        <title>Candidatus Competibacter-lineage genomes retrieved from metagenomes reveal functional metabolic diversity.</title>
        <authorList>
            <person name="McIlroy S.J."/>
            <person name="Albertsen M."/>
            <person name="Andresen E.K."/>
            <person name="Saunders A.M."/>
            <person name="Kristiansen R."/>
            <person name="Stokholm-Bjerregaard M."/>
            <person name="Nielsen K.L."/>
            <person name="Nielsen P.H."/>
        </authorList>
    </citation>
    <scope>NUCLEOTIDE SEQUENCE [LARGE SCALE GENOMIC DNA]</scope>
    <source>
        <strain evidence="4 5">Run_B_J11</strain>
    </source>
</reference>
<dbReference type="SUPFAM" id="SSF55729">
    <property type="entry name" value="Acyl-CoA N-acyltransferases (Nat)"/>
    <property type="match status" value="1"/>
</dbReference>
<dbReference type="OrthoDB" id="27442at2"/>
<evidence type="ECO:0000256" key="2">
    <source>
        <dbReference type="ARBA" id="ARBA00023315"/>
    </source>
</evidence>
<organism evidence="4 5">
    <name type="scientific">Candidatus Contendobacter odensis Run_B_J11</name>
    <dbReference type="NCBI Taxonomy" id="1400861"/>
    <lineage>
        <taxon>Bacteria</taxon>
        <taxon>Pseudomonadati</taxon>
        <taxon>Pseudomonadota</taxon>
        <taxon>Gammaproteobacteria</taxon>
        <taxon>Candidatus Competibacteraceae</taxon>
        <taxon>Candidatus Contendibacter</taxon>
    </lineage>
</organism>
<evidence type="ECO:0000313" key="5">
    <source>
        <dbReference type="Proteomes" id="UP000019184"/>
    </source>
</evidence>
<evidence type="ECO:0000313" key="4">
    <source>
        <dbReference type="EMBL" id="CDH44219.1"/>
    </source>
</evidence>
<dbReference type="PANTHER" id="PTHR43877">
    <property type="entry name" value="AMINOALKYLPHOSPHONATE N-ACETYLTRANSFERASE-RELATED-RELATED"/>
    <property type="match status" value="1"/>
</dbReference>
<dbReference type="PROSITE" id="PS51186">
    <property type="entry name" value="GNAT"/>
    <property type="match status" value="1"/>
</dbReference>
<keyword evidence="1" id="KW-0808">Transferase</keyword>
<dbReference type="EMBL" id="CBTK010000066">
    <property type="protein sequence ID" value="CDH44219.1"/>
    <property type="molecule type" value="Genomic_DNA"/>
</dbReference>
<evidence type="ECO:0000259" key="3">
    <source>
        <dbReference type="PROSITE" id="PS51186"/>
    </source>
</evidence>
<dbReference type="RefSeq" id="WP_034431402.1">
    <property type="nucleotide sequence ID" value="NZ_CBTK010000066.1"/>
</dbReference>
<dbReference type="Proteomes" id="UP000019184">
    <property type="component" value="Unassembled WGS sequence"/>
</dbReference>
<feature type="domain" description="N-acetyltransferase" evidence="3">
    <location>
        <begin position="1"/>
        <end position="146"/>
    </location>
</feature>
<dbReference type="InterPro" id="IPR000182">
    <property type="entry name" value="GNAT_dom"/>
</dbReference>
<dbReference type="Gene3D" id="3.40.630.30">
    <property type="match status" value="1"/>
</dbReference>
<dbReference type="CDD" id="cd04301">
    <property type="entry name" value="NAT_SF"/>
    <property type="match status" value="1"/>
</dbReference>
<dbReference type="InterPro" id="IPR050832">
    <property type="entry name" value="Bact_Acetyltransf"/>
</dbReference>
<dbReference type="InterPro" id="IPR021770">
    <property type="entry name" value="DUF3335"/>
</dbReference>
<dbReference type="Gene3D" id="3.90.70.10">
    <property type="entry name" value="Cysteine proteinases"/>
    <property type="match status" value="1"/>
</dbReference>
<evidence type="ECO:0000256" key="1">
    <source>
        <dbReference type="ARBA" id="ARBA00022679"/>
    </source>
</evidence>
<dbReference type="InterPro" id="IPR016181">
    <property type="entry name" value="Acyl_CoA_acyltransferase"/>
</dbReference>
<dbReference type="Pfam" id="PF11814">
    <property type="entry name" value="DUF3335"/>
    <property type="match status" value="1"/>
</dbReference>